<dbReference type="PROSITE" id="PS51186">
    <property type="entry name" value="GNAT"/>
    <property type="match status" value="1"/>
</dbReference>
<keyword evidence="2" id="KW-0808">Transferase</keyword>
<dbReference type="EMBL" id="FLMQ01000055">
    <property type="protein sequence ID" value="SBP87512.1"/>
    <property type="molecule type" value="Genomic_DNA"/>
</dbReference>
<proteinExistence type="predicted"/>
<feature type="domain" description="N-acetyltransferase" evidence="1">
    <location>
        <begin position="1"/>
        <end position="154"/>
    </location>
</feature>
<evidence type="ECO:0000313" key="2">
    <source>
        <dbReference type="EMBL" id="SBP87512.1"/>
    </source>
</evidence>
<dbReference type="AlphaFoldDB" id="A0A238D2Q4"/>
<dbReference type="Pfam" id="PF00583">
    <property type="entry name" value="Acetyltransf_1"/>
    <property type="match status" value="1"/>
</dbReference>
<dbReference type="InterPro" id="IPR039840">
    <property type="entry name" value="NAA80"/>
</dbReference>
<dbReference type="GO" id="GO:0005737">
    <property type="term" value="C:cytoplasm"/>
    <property type="evidence" value="ECO:0007669"/>
    <property type="project" value="TreeGrafter"/>
</dbReference>
<protein>
    <submittedName>
        <fullName evidence="2">GCN5-related N-acetyltransferase</fullName>
    </submittedName>
</protein>
<organism evidence="2 3">
    <name type="scientific">Thiomonas delicata</name>
    <name type="common">Thiomonas cuprina</name>
    <dbReference type="NCBI Taxonomy" id="364030"/>
    <lineage>
        <taxon>Bacteria</taxon>
        <taxon>Pseudomonadati</taxon>
        <taxon>Pseudomonadota</taxon>
        <taxon>Betaproteobacteria</taxon>
        <taxon>Burkholderiales</taxon>
        <taxon>Thiomonas</taxon>
    </lineage>
</organism>
<dbReference type="PANTHER" id="PTHR13538">
    <property type="entry name" value="N-ACETYLTRANSFERASE 6"/>
    <property type="match status" value="1"/>
</dbReference>
<dbReference type="SUPFAM" id="SSF55729">
    <property type="entry name" value="Acyl-CoA N-acyltransferases (Nat)"/>
    <property type="match status" value="1"/>
</dbReference>
<dbReference type="CDD" id="cd04301">
    <property type="entry name" value="NAT_SF"/>
    <property type="match status" value="1"/>
</dbReference>
<dbReference type="InterPro" id="IPR016181">
    <property type="entry name" value="Acyl_CoA_acyltransferase"/>
</dbReference>
<name>A0A238D2Q4_THIDL</name>
<dbReference type="OrthoDB" id="3216107at2"/>
<dbReference type="RefSeq" id="WP_013123585.1">
    <property type="nucleotide sequence ID" value="NZ_LT592170.1"/>
</dbReference>
<evidence type="ECO:0000313" key="3">
    <source>
        <dbReference type="Proteomes" id="UP000214566"/>
    </source>
</evidence>
<dbReference type="InterPro" id="IPR000182">
    <property type="entry name" value="GNAT_dom"/>
</dbReference>
<dbReference type="Proteomes" id="UP000214566">
    <property type="component" value="Unassembled WGS sequence"/>
</dbReference>
<sequence>MRIELLADHRYLITKIAAFLHDEWGAFPPWASLLAIEERLAARSQAHEVPFTLVALSAENDFLGTASIKRFELPAHPDKEHWLGEVFIPKGLRGQGIGSSMIAECIKRSLDLGVQALYLYTPDQQRLYERFGWQEAVQTVVNDEAVSIMVRHATHNLHVERDAPPTSRHHARQVER</sequence>
<reference evidence="2 3" key="1">
    <citation type="submission" date="2016-06" db="EMBL/GenBank/DDBJ databases">
        <authorList>
            <person name="Kjaerup R.B."/>
            <person name="Dalgaard T.S."/>
            <person name="Juul-Madsen H.R."/>
        </authorList>
    </citation>
    <scope>NUCLEOTIDE SEQUENCE [LARGE SCALE GENOMIC DNA]</scope>
    <source>
        <strain evidence="2 3">DSM 16361</strain>
    </source>
</reference>
<dbReference type="PANTHER" id="PTHR13538:SF4">
    <property type="entry name" value="N-ALPHA-ACETYLTRANSFERASE 80"/>
    <property type="match status" value="1"/>
</dbReference>
<accession>A0A238D2Q4</accession>
<dbReference type="Gene3D" id="3.40.630.30">
    <property type="match status" value="1"/>
</dbReference>
<dbReference type="GO" id="GO:1905502">
    <property type="term" value="F:acetyl-CoA binding"/>
    <property type="evidence" value="ECO:0007669"/>
    <property type="project" value="TreeGrafter"/>
</dbReference>
<dbReference type="GO" id="GO:0008080">
    <property type="term" value="F:N-acetyltransferase activity"/>
    <property type="evidence" value="ECO:0007669"/>
    <property type="project" value="InterPro"/>
</dbReference>
<keyword evidence="3" id="KW-1185">Reference proteome</keyword>
<gene>
    <name evidence="2" type="ORF">THIARS_60225</name>
</gene>
<evidence type="ECO:0000259" key="1">
    <source>
        <dbReference type="PROSITE" id="PS51186"/>
    </source>
</evidence>